<evidence type="ECO:0000313" key="2">
    <source>
        <dbReference type="EMBL" id="MEN5377815.1"/>
    </source>
</evidence>
<sequence>MHPFRNKNRNHSIMNENKDSKKPNAHPFVRSNFHLLDNDTKLQSMVKIQHIPIVNEETLEQVILEMNLMKNKN</sequence>
<name>A0ABV0BTF3_9SPHI</name>
<evidence type="ECO:0000313" key="3">
    <source>
        <dbReference type="Proteomes" id="UP001409291"/>
    </source>
</evidence>
<dbReference type="RefSeq" id="WP_132773569.1">
    <property type="nucleotide sequence ID" value="NZ_JAOQNK010000001.1"/>
</dbReference>
<keyword evidence="3" id="KW-1185">Reference proteome</keyword>
<feature type="compositionally biased region" description="Basic residues" evidence="1">
    <location>
        <begin position="1"/>
        <end position="10"/>
    </location>
</feature>
<dbReference type="EMBL" id="JBDJNQ010000004">
    <property type="protein sequence ID" value="MEN5377815.1"/>
    <property type="molecule type" value="Genomic_DNA"/>
</dbReference>
<organism evidence="2 3">
    <name type="scientific">Sphingobacterium kitahiroshimense</name>
    <dbReference type="NCBI Taxonomy" id="470446"/>
    <lineage>
        <taxon>Bacteria</taxon>
        <taxon>Pseudomonadati</taxon>
        <taxon>Bacteroidota</taxon>
        <taxon>Sphingobacteriia</taxon>
        <taxon>Sphingobacteriales</taxon>
        <taxon>Sphingobacteriaceae</taxon>
        <taxon>Sphingobacterium</taxon>
    </lineage>
</organism>
<reference evidence="2 3" key="1">
    <citation type="submission" date="2024-04" db="EMBL/GenBank/DDBJ databases">
        <title>WGS of bacteria from Torrens River.</title>
        <authorList>
            <person name="Wyrsch E.R."/>
            <person name="Drigo B."/>
        </authorList>
    </citation>
    <scope>NUCLEOTIDE SEQUENCE [LARGE SCALE GENOMIC DNA]</scope>
    <source>
        <strain evidence="2 3">TWI391</strain>
    </source>
</reference>
<comment type="caution">
    <text evidence="2">The sequence shown here is derived from an EMBL/GenBank/DDBJ whole genome shotgun (WGS) entry which is preliminary data.</text>
</comment>
<protein>
    <submittedName>
        <fullName evidence="2">Uncharacterized protein</fullName>
    </submittedName>
</protein>
<proteinExistence type="predicted"/>
<evidence type="ECO:0000256" key="1">
    <source>
        <dbReference type="SAM" id="MobiDB-lite"/>
    </source>
</evidence>
<feature type="region of interest" description="Disordered" evidence="1">
    <location>
        <begin position="1"/>
        <end position="27"/>
    </location>
</feature>
<dbReference type="Proteomes" id="UP001409291">
    <property type="component" value="Unassembled WGS sequence"/>
</dbReference>
<gene>
    <name evidence="2" type="ORF">ABE541_11115</name>
</gene>
<accession>A0ABV0BTF3</accession>